<dbReference type="InterPro" id="IPR047538">
    <property type="entry name" value="KH-I_ASCC1"/>
</dbReference>
<keyword evidence="4" id="KW-1185">Reference proteome</keyword>
<evidence type="ECO:0000256" key="1">
    <source>
        <dbReference type="PROSITE-ProRule" id="PRU00117"/>
    </source>
</evidence>
<dbReference type="InterPro" id="IPR009210">
    <property type="entry name" value="ASCC1"/>
</dbReference>
<dbReference type="Pfam" id="PF10469">
    <property type="entry name" value="AKAP7_NLS"/>
    <property type="match status" value="1"/>
</dbReference>
<dbReference type="GO" id="GO:0006355">
    <property type="term" value="P:regulation of DNA-templated transcription"/>
    <property type="evidence" value="ECO:0007669"/>
    <property type="project" value="TreeGrafter"/>
</dbReference>
<gene>
    <name evidence="3" type="ORF">CALMAC_LOCUS8790</name>
</gene>
<dbReference type="InterPro" id="IPR004088">
    <property type="entry name" value="KH_dom_type_1"/>
</dbReference>
<dbReference type="OrthoDB" id="277832at2759"/>
<dbReference type="InterPro" id="IPR004087">
    <property type="entry name" value="KH_dom"/>
</dbReference>
<dbReference type="InterPro" id="IPR036612">
    <property type="entry name" value="KH_dom_type_1_sf"/>
</dbReference>
<dbReference type="Gene3D" id="3.30.1370.10">
    <property type="entry name" value="K Homology domain, type 1"/>
    <property type="match status" value="1"/>
</dbReference>
<reference evidence="3 4" key="1">
    <citation type="submission" date="2019-01" db="EMBL/GenBank/DDBJ databases">
        <authorList>
            <person name="Sayadi A."/>
        </authorList>
    </citation>
    <scope>NUCLEOTIDE SEQUENCE [LARGE SCALE GENOMIC DNA]</scope>
</reference>
<protein>
    <recommendedName>
        <fullName evidence="2">K Homology domain-containing protein</fullName>
    </recommendedName>
</protein>
<dbReference type="InterPro" id="IPR019510">
    <property type="entry name" value="AKAP7-like_phosphoesterase"/>
</dbReference>
<dbReference type="EMBL" id="CAACVG010007741">
    <property type="protein sequence ID" value="VEN46812.1"/>
    <property type="molecule type" value="Genomic_DNA"/>
</dbReference>
<evidence type="ECO:0000259" key="2">
    <source>
        <dbReference type="SMART" id="SM00322"/>
    </source>
</evidence>
<dbReference type="Gene3D" id="3.90.1140.10">
    <property type="entry name" value="Cyclic phosphodiesterase"/>
    <property type="match status" value="1"/>
</dbReference>
<keyword evidence="1" id="KW-0694">RNA-binding</keyword>
<accession>A0A653CFZ0</accession>
<dbReference type="Pfam" id="PF00013">
    <property type="entry name" value="KH_1"/>
    <property type="match status" value="1"/>
</dbReference>
<dbReference type="Proteomes" id="UP000410492">
    <property type="component" value="Unassembled WGS sequence"/>
</dbReference>
<sequence>MQVLPDFFTTKGTIHTNVTPLKLGNGIYWMATIAGEEPPSTQKQGLRPYEDNEEGLIDCEDVEDTYDILLTKSGKFMTSFYVPSSLLSYIIGPKGSKLKSLQRSTNTLIKVPRLNEKGEVKVTGDTERSVASARTQISMIVMQRKDKIPFTHFVSIPVNSDSIKTQFLAFKDEILKDPPRGVTESIFQTPNKLHLTICTLTLLDEEEIATAKKVLNDCEAEVISKLFEKNKTYRIIVEGVEIMNDDPSEVNVLYGMVRMSNDEDTSKLQEVSDKIADYYYKSGLARRQYDRVKLHATLMNTAFRNVEEKRENFDATNIVKKYATHHFGSIPFQGIHLSVRFTGKDDYYEYAIVINV</sequence>
<organism evidence="3 4">
    <name type="scientific">Callosobruchus maculatus</name>
    <name type="common">Southern cowpea weevil</name>
    <name type="synonym">Pulse bruchid</name>
    <dbReference type="NCBI Taxonomy" id="64391"/>
    <lineage>
        <taxon>Eukaryota</taxon>
        <taxon>Metazoa</taxon>
        <taxon>Ecdysozoa</taxon>
        <taxon>Arthropoda</taxon>
        <taxon>Hexapoda</taxon>
        <taxon>Insecta</taxon>
        <taxon>Pterygota</taxon>
        <taxon>Neoptera</taxon>
        <taxon>Endopterygota</taxon>
        <taxon>Coleoptera</taxon>
        <taxon>Polyphaga</taxon>
        <taxon>Cucujiformia</taxon>
        <taxon>Chrysomeloidea</taxon>
        <taxon>Chrysomelidae</taxon>
        <taxon>Bruchinae</taxon>
        <taxon>Bruchini</taxon>
        <taxon>Callosobruchus</taxon>
    </lineage>
</organism>
<dbReference type="AlphaFoldDB" id="A0A653CFZ0"/>
<dbReference type="PROSITE" id="PS50084">
    <property type="entry name" value="KH_TYPE_1"/>
    <property type="match status" value="1"/>
</dbReference>
<dbReference type="GO" id="GO:0005634">
    <property type="term" value="C:nucleus"/>
    <property type="evidence" value="ECO:0007669"/>
    <property type="project" value="TreeGrafter"/>
</dbReference>
<dbReference type="CDD" id="cd22419">
    <property type="entry name" value="KH-I_ASCC1"/>
    <property type="match status" value="1"/>
</dbReference>
<dbReference type="SUPFAM" id="SSF54791">
    <property type="entry name" value="Eukaryotic type KH-domain (KH-domain type I)"/>
    <property type="match status" value="1"/>
</dbReference>
<name>A0A653CFZ0_CALMS</name>
<evidence type="ECO:0000313" key="3">
    <source>
        <dbReference type="EMBL" id="VEN46812.1"/>
    </source>
</evidence>
<dbReference type="GO" id="GO:0003723">
    <property type="term" value="F:RNA binding"/>
    <property type="evidence" value="ECO:0007669"/>
    <property type="project" value="UniProtKB-UniRule"/>
</dbReference>
<dbReference type="PANTHER" id="PTHR13360">
    <property type="entry name" value="ACTIVATING SIGNAL COINTEGRATOR 1 COMPLEX SUBUNIT 1"/>
    <property type="match status" value="1"/>
</dbReference>
<dbReference type="SMART" id="SM00322">
    <property type="entry name" value="KH"/>
    <property type="match status" value="1"/>
</dbReference>
<dbReference type="PANTHER" id="PTHR13360:SF1">
    <property type="entry name" value="ACTIVATING SIGNAL COINTEGRATOR 1 COMPLEX SUBUNIT 1"/>
    <property type="match status" value="1"/>
</dbReference>
<feature type="domain" description="K Homology" evidence="2">
    <location>
        <begin position="74"/>
        <end position="142"/>
    </location>
</feature>
<proteinExistence type="predicted"/>
<evidence type="ECO:0000313" key="4">
    <source>
        <dbReference type="Proteomes" id="UP000410492"/>
    </source>
</evidence>
<dbReference type="GO" id="GO:0006307">
    <property type="term" value="P:DNA alkylation repair"/>
    <property type="evidence" value="ECO:0007669"/>
    <property type="project" value="InterPro"/>
</dbReference>